<organism evidence="14 15">
    <name type="scientific">Sulfurivirga caldicuralii</name>
    <dbReference type="NCBI Taxonomy" id="364032"/>
    <lineage>
        <taxon>Bacteria</taxon>
        <taxon>Pseudomonadati</taxon>
        <taxon>Pseudomonadota</taxon>
        <taxon>Gammaproteobacteria</taxon>
        <taxon>Thiotrichales</taxon>
        <taxon>Piscirickettsiaceae</taxon>
        <taxon>Sulfurivirga</taxon>
    </lineage>
</organism>
<proteinExistence type="inferred from homology"/>
<keyword evidence="7 14" id="KW-0418">Kinase</keyword>
<keyword evidence="15" id="KW-1185">Reference proteome</keyword>
<dbReference type="EMBL" id="FSRE01000002">
    <property type="protein sequence ID" value="SIN86959.1"/>
    <property type="molecule type" value="Genomic_DNA"/>
</dbReference>
<evidence type="ECO:0000256" key="11">
    <source>
        <dbReference type="ARBA" id="ARBA00029766"/>
    </source>
</evidence>
<dbReference type="Pfam" id="PF01288">
    <property type="entry name" value="HPPK"/>
    <property type="match status" value="1"/>
</dbReference>
<dbReference type="NCBIfam" id="TIGR01498">
    <property type="entry name" value="folK"/>
    <property type="match status" value="1"/>
</dbReference>
<dbReference type="AlphaFoldDB" id="A0A1N6EV50"/>
<gene>
    <name evidence="14" type="ORF">SAMN05443662_0789</name>
</gene>
<comment type="function">
    <text evidence="10">Catalyzes the transfer of pyrophosphate from adenosine triphosphate (ATP) to 6-hydroxymethyl-7,8-dihydropterin, an enzymatic step in folate biosynthesis pathway.</text>
</comment>
<dbReference type="InterPro" id="IPR035907">
    <property type="entry name" value="Hppk_sf"/>
</dbReference>
<evidence type="ECO:0000256" key="6">
    <source>
        <dbReference type="ARBA" id="ARBA00022741"/>
    </source>
</evidence>
<dbReference type="PANTHER" id="PTHR43071">
    <property type="entry name" value="2-AMINO-4-HYDROXY-6-HYDROXYMETHYLDIHYDROPTERIDINE PYROPHOSPHOKINASE"/>
    <property type="match status" value="1"/>
</dbReference>
<dbReference type="Gene3D" id="3.30.70.560">
    <property type="entry name" value="7,8-Dihydro-6-hydroxymethylpterin-pyrophosphokinase HPPK"/>
    <property type="match status" value="1"/>
</dbReference>
<evidence type="ECO:0000313" key="14">
    <source>
        <dbReference type="EMBL" id="SIN86959.1"/>
    </source>
</evidence>
<dbReference type="OrthoDB" id="9808041at2"/>
<evidence type="ECO:0000256" key="5">
    <source>
        <dbReference type="ARBA" id="ARBA00022679"/>
    </source>
</evidence>
<dbReference type="RefSeq" id="WP_074201091.1">
    <property type="nucleotide sequence ID" value="NZ_FSRE01000002.1"/>
</dbReference>
<sequence length="161" mass="17581">MSTVQAAIGLGSNLGDPISQLQAALQRLQAHDAISLTATSSFYRSAPQGDAEQPDYVNACALIETTLAPHALLAALQAIERDLGKIKRGHWQAREIDLDLLLYGDAVIQSDDLTVPHPWLHKRDFVLVPLAEIAPDWMVPGKGSVSEMLAQLPDHFIQERL</sequence>
<dbReference type="Proteomes" id="UP000198461">
    <property type="component" value="Unassembled WGS sequence"/>
</dbReference>
<evidence type="ECO:0000259" key="13">
    <source>
        <dbReference type="Pfam" id="PF01288"/>
    </source>
</evidence>
<evidence type="ECO:0000256" key="4">
    <source>
        <dbReference type="ARBA" id="ARBA00016218"/>
    </source>
</evidence>
<evidence type="ECO:0000256" key="1">
    <source>
        <dbReference type="ARBA" id="ARBA00005051"/>
    </source>
</evidence>
<evidence type="ECO:0000256" key="10">
    <source>
        <dbReference type="ARBA" id="ARBA00029409"/>
    </source>
</evidence>
<dbReference type="GO" id="GO:0016301">
    <property type="term" value="F:kinase activity"/>
    <property type="evidence" value="ECO:0007669"/>
    <property type="project" value="UniProtKB-KW"/>
</dbReference>
<evidence type="ECO:0000256" key="9">
    <source>
        <dbReference type="ARBA" id="ARBA00022909"/>
    </source>
</evidence>
<evidence type="ECO:0000256" key="2">
    <source>
        <dbReference type="ARBA" id="ARBA00005810"/>
    </source>
</evidence>
<protein>
    <recommendedName>
        <fullName evidence="4">2-amino-4-hydroxy-6-hydroxymethyldihydropteridine pyrophosphokinase</fullName>
        <ecNumber evidence="3">2.7.6.3</ecNumber>
    </recommendedName>
    <alternativeName>
        <fullName evidence="11">6-hydroxymethyl-7,8-dihydropterin pyrophosphokinase</fullName>
    </alternativeName>
    <alternativeName>
        <fullName evidence="12">7,8-dihydro-6-hydroxymethylpterin-pyrophosphokinase</fullName>
    </alternativeName>
</protein>
<dbReference type="GO" id="GO:0003848">
    <property type="term" value="F:2-amino-4-hydroxy-6-hydroxymethyldihydropteridine diphosphokinase activity"/>
    <property type="evidence" value="ECO:0007669"/>
    <property type="project" value="UniProtKB-EC"/>
</dbReference>
<dbReference type="GO" id="GO:0046656">
    <property type="term" value="P:folic acid biosynthetic process"/>
    <property type="evidence" value="ECO:0007669"/>
    <property type="project" value="UniProtKB-KW"/>
</dbReference>
<reference evidence="14 15" key="1">
    <citation type="submission" date="2016-11" db="EMBL/GenBank/DDBJ databases">
        <authorList>
            <person name="Jaros S."/>
            <person name="Januszkiewicz K."/>
            <person name="Wedrychowicz H."/>
        </authorList>
    </citation>
    <scope>NUCLEOTIDE SEQUENCE [LARGE SCALE GENOMIC DNA]</scope>
    <source>
        <strain evidence="14 15">DSM 17737</strain>
    </source>
</reference>
<dbReference type="GO" id="GO:0046654">
    <property type="term" value="P:tetrahydrofolate biosynthetic process"/>
    <property type="evidence" value="ECO:0007669"/>
    <property type="project" value="UniProtKB-UniPathway"/>
</dbReference>
<accession>A0A1N6EV50</accession>
<dbReference type="UniPathway" id="UPA00077">
    <property type="reaction ID" value="UER00155"/>
</dbReference>
<dbReference type="STRING" id="364032.SAMN05443662_0789"/>
<dbReference type="CDD" id="cd00483">
    <property type="entry name" value="HPPK"/>
    <property type="match status" value="1"/>
</dbReference>
<evidence type="ECO:0000256" key="7">
    <source>
        <dbReference type="ARBA" id="ARBA00022777"/>
    </source>
</evidence>
<keyword evidence="5" id="KW-0808">Transferase</keyword>
<feature type="domain" description="7,8-dihydro-6-hydroxymethylpterin-pyrophosphokinase" evidence="13">
    <location>
        <begin position="8"/>
        <end position="135"/>
    </location>
</feature>
<evidence type="ECO:0000256" key="3">
    <source>
        <dbReference type="ARBA" id="ARBA00013253"/>
    </source>
</evidence>
<keyword evidence="8" id="KW-0067">ATP-binding</keyword>
<name>A0A1N6EV50_9GAMM</name>
<evidence type="ECO:0000313" key="15">
    <source>
        <dbReference type="Proteomes" id="UP000198461"/>
    </source>
</evidence>
<comment type="pathway">
    <text evidence="1">Cofactor biosynthesis; tetrahydrofolate biosynthesis; 2-amino-4-hydroxy-6-hydroxymethyl-7,8-dihydropteridine diphosphate from 7,8-dihydroneopterin triphosphate: step 4/4.</text>
</comment>
<dbReference type="PANTHER" id="PTHR43071:SF1">
    <property type="entry name" value="2-AMINO-4-HYDROXY-6-HYDROXYMETHYLDIHYDROPTERIDINE PYROPHOSPHOKINASE"/>
    <property type="match status" value="1"/>
</dbReference>
<dbReference type="InterPro" id="IPR000550">
    <property type="entry name" value="Hppk"/>
</dbReference>
<dbReference type="EC" id="2.7.6.3" evidence="3"/>
<evidence type="ECO:0000256" key="8">
    <source>
        <dbReference type="ARBA" id="ARBA00022840"/>
    </source>
</evidence>
<comment type="similarity">
    <text evidence="2">Belongs to the HPPK family.</text>
</comment>
<dbReference type="GO" id="GO:0005524">
    <property type="term" value="F:ATP binding"/>
    <property type="evidence" value="ECO:0007669"/>
    <property type="project" value="UniProtKB-KW"/>
</dbReference>
<evidence type="ECO:0000256" key="12">
    <source>
        <dbReference type="ARBA" id="ARBA00033413"/>
    </source>
</evidence>
<keyword evidence="6" id="KW-0547">Nucleotide-binding</keyword>
<dbReference type="SUPFAM" id="SSF55083">
    <property type="entry name" value="6-hydroxymethyl-7,8-dihydropterin pyrophosphokinase, HPPK"/>
    <property type="match status" value="1"/>
</dbReference>
<keyword evidence="9" id="KW-0289">Folate biosynthesis</keyword>